<dbReference type="Proteomes" id="UP000722791">
    <property type="component" value="Unassembled WGS sequence"/>
</dbReference>
<organism evidence="2 3">
    <name type="scientific">Volvox reticuliferus</name>
    <dbReference type="NCBI Taxonomy" id="1737510"/>
    <lineage>
        <taxon>Eukaryota</taxon>
        <taxon>Viridiplantae</taxon>
        <taxon>Chlorophyta</taxon>
        <taxon>core chlorophytes</taxon>
        <taxon>Chlorophyceae</taxon>
        <taxon>CS clade</taxon>
        <taxon>Chlamydomonadales</taxon>
        <taxon>Volvocaceae</taxon>
        <taxon>Volvox</taxon>
    </lineage>
</organism>
<feature type="compositionally biased region" description="Gly residues" evidence="1">
    <location>
        <begin position="262"/>
        <end position="271"/>
    </location>
</feature>
<dbReference type="AlphaFoldDB" id="A0A8J4FXF0"/>
<feature type="region of interest" description="Disordered" evidence="1">
    <location>
        <begin position="104"/>
        <end position="136"/>
    </location>
</feature>
<feature type="region of interest" description="Disordered" evidence="1">
    <location>
        <begin position="310"/>
        <end position="332"/>
    </location>
</feature>
<evidence type="ECO:0000313" key="2">
    <source>
        <dbReference type="EMBL" id="GIL94332.1"/>
    </source>
</evidence>
<gene>
    <name evidence="2" type="ORF">Vretimale_525</name>
</gene>
<comment type="caution">
    <text evidence="2">The sequence shown here is derived from an EMBL/GenBank/DDBJ whole genome shotgun (WGS) entry which is preliminary data.</text>
</comment>
<feature type="compositionally biased region" description="Polar residues" evidence="1">
    <location>
        <begin position="577"/>
        <end position="596"/>
    </location>
</feature>
<feature type="region of interest" description="Disordered" evidence="1">
    <location>
        <begin position="1"/>
        <end position="86"/>
    </location>
</feature>
<feature type="region of interest" description="Disordered" evidence="1">
    <location>
        <begin position="613"/>
        <end position="639"/>
    </location>
</feature>
<protein>
    <submittedName>
        <fullName evidence="2">Uncharacterized protein</fullName>
    </submittedName>
</protein>
<sequence>AAAAAARSTGMVSAECHEGKSTPHATPTVAAGGTYLQRPPYAIEAMTTRDGKGGEETGGCGGGSSGGGGGGGGSTSSGDGGNAAASLNGRWASRLAKDIPSPAPLAQQREQQQASSPSAADKTATGWTPTWELPRNSGAGDYLDLHVRGQGGLSAEVGQGSPTYCVSAPGEPNPLLRRARTNRVRALAATAGISSANTCKAQALVGDAAAPSGKTDTLGHRSDSGMYDPSRNNGLGRLAAARPGLCVSGSEPEVPEVKACSGGAGPGGDSGSSGRRYEHLEVIEAEGEVDSNVPSNRSKMKLLTVAPGIGGEEPGGSGDGNAGAGKGGSKWTRSRAGKTLAMFRMQAAARRVAEDAEKQKQKQKRERLEYVPQTSLQQRVCSPPSTPSTKPCDEDAQNAACDADPLPNEDGIGGARMRNEPAPPPLPLQQQQQQKLRLMVCAGDQGIGSSPAEPPDMRRAGRTVRKVVSERIIWPHGHKASGWGNGGALTSVDEPALYSVPGSTEAVPVQDRIPRGQYGASPPGQFPSQQHDYRFSSQNTLWLYPQTPRHSQPQGPSPPVPPAAQKVHSGPLLKASRSMQQRPPSSGGAVSTQPSLGRQAQVYFQIVSKMQDHRAGSPVGDGGALGPVPTANTSGGGRGISSTEGIVRHATQTHGGQVPGSDITSDRTMRLYVPPSTTTAKAAALMRKQQSGKQIVTAVMPKPAAALTSPPPLSPLLSPSMSPTLSPSALRSPTQQGLQRKDSRLGAGISEEGVSDGAGLELPGSSAVGSHFHAKKHVMSQEVQQLEPTPLGLVGERSWQIGPASKTPCEYEMACGSSEGGFVAAYDGAVLPGLAVHKSRSYRHSEPYWLSTAPPQPPLGLSPPRALASKATMAPQPQPPLSLPGLLPTEEDQRKENAPTAFMAVMAGIDTPLDTASEGAHLMTPLPPPPPLSPPPAVAIGIPAQPQYQAYIHPYQSHPSHQPYIVYHPYQPEAAAVLVSQK</sequence>
<proteinExistence type="predicted"/>
<evidence type="ECO:0000256" key="1">
    <source>
        <dbReference type="SAM" id="MobiDB-lite"/>
    </source>
</evidence>
<feature type="non-terminal residue" evidence="2">
    <location>
        <position position="1"/>
    </location>
</feature>
<accession>A0A8J4FXF0</accession>
<feature type="compositionally biased region" description="Basic and acidic residues" evidence="1">
    <location>
        <begin position="351"/>
        <end position="360"/>
    </location>
</feature>
<feature type="region of interest" description="Disordered" evidence="1">
    <location>
        <begin position="853"/>
        <end position="888"/>
    </location>
</feature>
<feature type="compositionally biased region" description="Gly residues" evidence="1">
    <location>
        <begin position="310"/>
        <end position="328"/>
    </location>
</feature>
<feature type="compositionally biased region" description="Polar residues" evidence="1">
    <location>
        <begin position="108"/>
        <end position="118"/>
    </location>
</feature>
<name>A0A8J4FXF0_9CHLO</name>
<feature type="region of interest" description="Disordered" evidence="1">
    <location>
        <begin position="706"/>
        <end position="742"/>
    </location>
</feature>
<feature type="compositionally biased region" description="Gly residues" evidence="1">
    <location>
        <begin position="56"/>
        <end position="81"/>
    </location>
</feature>
<dbReference type="EMBL" id="BNCQ01000001">
    <property type="protein sequence ID" value="GIL94332.1"/>
    <property type="molecule type" value="Genomic_DNA"/>
</dbReference>
<reference evidence="2" key="1">
    <citation type="journal article" date="2021" name="Proc. Natl. Acad. Sci. U.S.A.">
        <title>Three genomes in the algal genus Volvox reveal the fate of a haploid sex-determining region after a transition to homothallism.</title>
        <authorList>
            <person name="Yamamoto K."/>
            <person name="Hamaji T."/>
            <person name="Kawai-Toyooka H."/>
            <person name="Matsuzaki R."/>
            <person name="Takahashi F."/>
            <person name="Nishimura Y."/>
            <person name="Kawachi M."/>
            <person name="Noguchi H."/>
            <person name="Minakuchi Y."/>
            <person name="Umen J.G."/>
            <person name="Toyoda A."/>
            <person name="Nozaki H."/>
        </authorList>
    </citation>
    <scope>NUCLEOTIDE SEQUENCE</scope>
    <source>
        <strain evidence="2">NIES-3785</strain>
    </source>
</reference>
<feature type="compositionally biased region" description="Low complexity" evidence="1">
    <location>
        <begin position="715"/>
        <end position="730"/>
    </location>
</feature>
<evidence type="ECO:0000313" key="3">
    <source>
        <dbReference type="Proteomes" id="UP000722791"/>
    </source>
</evidence>
<feature type="region of interest" description="Disordered" evidence="1">
    <location>
        <begin position="256"/>
        <end position="275"/>
    </location>
</feature>
<feature type="region of interest" description="Disordered" evidence="1">
    <location>
        <begin position="351"/>
        <end position="432"/>
    </location>
</feature>
<feature type="region of interest" description="Disordered" evidence="1">
    <location>
        <begin position="545"/>
        <end position="596"/>
    </location>
</feature>